<gene>
    <name evidence="5" type="ORF">FNYG_01904</name>
</gene>
<evidence type="ECO:0000313" key="5">
    <source>
        <dbReference type="EMBL" id="PNP84810.1"/>
    </source>
</evidence>
<evidence type="ECO:0000256" key="2">
    <source>
        <dbReference type="ARBA" id="ARBA00023027"/>
    </source>
</evidence>
<dbReference type="PANTHER" id="PTHR46505">
    <property type="entry name" value="OXIDOREDUCTASE NAD-BINDING DOMAIN-CONTAINING PROTEIN 1"/>
    <property type="match status" value="1"/>
</dbReference>
<keyword evidence="6" id="KW-1185">Reference proteome</keyword>
<dbReference type="SUPFAM" id="SSF63380">
    <property type="entry name" value="Riboflavin synthase domain-like"/>
    <property type="match status" value="1"/>
</dbReference>
<name>A0A2K0WRB2_GIBNY</name>
<dbReference type="InterPro" id="IPR039261">
    <property type="entry name" value="FNR_nucleotide-bd"/>
</dbReference>
<dbReference type="Gene3D" id="2.40.30.10">
    <property type="entry name" value="Translation factors"/>
    <property type="match status" value="1"/>
</dbReference>
<dbReference type="Pfam" id="PF00175">
    <property type="entry name" value="NAD_binding_1"/>
    <property type="match status" value="1"/>
</dbReference>
<dbReference type="InterPro" id="IPR001433">
    <property type="entry name" value="OxRdtase_FAD/NAD-bd"/>
</dbReference>
<dbReference type="Gene3D" id="3.40.50.80">
    <property type="entry name" value="Nucleotide-binding domain of ferredoxin-NADP reductase (FNR) module"/>
    <property type="match status" value="1"/>
</dbReference>
<dbReference type="InterPro" id="IPR017938">
    <property type="entry name" value="Riboflavin_synthase-like_b-brl"/>
</dbReference>
<protein>
    <recommendedName>
        <fullName evidence="3">Oxidoreductase NAD-binding domain-containing protein 1</fullName>
    </recommendedName>
</protein>
<reference evidence="5 6" key="1">
    <citation type="submission" date="2017-06" db="EMBL/GenBank/DDBJ databases">
        <title>Genome of Fusarium nygamai isolate CS10214.</title>
        <authorList>
            <person name="Gardiner D.M."/>
            <person name="Obanor F."/>
            <person name="Kazan K."/>
        </authorList>
    </citation>
    <scope>NUCLEOTIDE SEQUENCE [LARGE SCALE GENOMIC DNA]</scope>
    <source>
        <strain evidence="5 6">CS10214</strain>
    </source>
</reference>
<dbReference type="EMBL" id="MTQA01000038">
    <property type="protein sequence ID" value="PNP84810.1"/>
    <property type="molecule type" value="Genomic_DNA"/>
</dbReference>
<evidence type="ECO:0000259" key="4">
    <source>
        <dbReference type="PROSITE" id="PS51384"/>
    </source>
</evidence>
<dbReference type="PANTHER" id="PTHR46505:SF1">
    <property type="entry name" value="OXIDOREDUCTASE NAD-BINDING DOMAIN-CONTAINING PROTEIN 1"/>
    <property type="match status" value="1"/>
</dbReference>
<evidence type="ECO:0000256" key="3">
    <source>
        <dbReference type="ARBA" id="ARBA00040516"/>
    </source>
</evidence>
<dbReference type="Proteomes" id="UP000236664">
    <property type="component" value="Unassembled WGS sequence"/>
</dbReference>
<evidence type="ECO:0000256" key="1">
    <source>
        <dbReference type="ARBA" id="ARBA00023002"/>
    </source>
</evidence>
<comment type="caution">
    <text evidence="5">The sequence shown here is derived from an EMBL/GenBank/DDBJ whole genome shotgun (WGS) entry which is preliminary data.</text>
</comment>
<dbReference type="AlphaFoldDB" id="A0A2K0WRB2"/>
<dbReference type="PROSITE" id="PS51384">
    <property type="entry name" value="FAD_FR"/>
    <property type="match status" value="1"/>
</dbReference>
<dbReference type="SUPFAM" id="SSF52343">
    <property type="entry name" value="Ferredoxin reductase-like, C-terminal NADP-linked domain"/>
    <property type="match status" value="1"/>
</dbReference>
<feature type="domain" description="FAD-binding FR-type" evidence="4">
    <location>
        <begin position="19"/>
        <end position="127"/>
    </location>
</feature>
<keyword evidence="1" id="KW-0560">Oxidoreductase</keyword>
<evidence type="ECO:0000313" key="6">
    <source>
        <dbReference type="Proteomes" id="UP000236664"/>
    </source>
</evidence>
<accession>A0A2K0WRB2</accession>
<dbReference type="InterPro" id="IPR017927">
    <property type="entry name" value="FAD-bd_FR_type"/>
</dbReference>
<keyword evidence="2" id="KW-0520">NAD</keyword>
<organism evidence="5 6">
    <name type="scientific">Gibberella nygamai</name>
    <name type="common">Bean root rot disease fungus</name>
    <name type="synonym">Fusarium nygamai</name>
    <dbReference type="NCBI Taxonomy" id="42673"/>
    <lineage>
        <taxon>Eukaryota</taxon>
        <taxon>Fungi</taxon>
        <taxon>Dikarya</taxon>
        <taxon>Ascomycota</taxon>
        <taxon>Pezizomycotina</taxon>
        <taxon>Sordariomycetes</taxon>
        <taxon>Hypocreomycetidae</taxon>
        <taxon>Hypocreales</taxon>
        <taxon>Nectriaceae</taxon>
        <taxon>Fusarium</taxon>
        <taxon>Fusarium fujikuroi species complex</taxon>
    </lineage>
</organism>
<dbReference type="CDD" id="cd00322">
    <property type="entry name" value="FNR_like"/>
    <property type="match status" value="1"/>
</dbReference>
<proteinExistence type="predicted"/>
<dbReference type="STRING" id="42673.A0A2K0WRB2"/>
<dbReference type="GO" id="GO:0016491">
    <property type="term" value="F:oxidoreductase activity"/>
    <property type="evidence" value="ECO:0007669"/>
    <property type="project" value="UniProtKB-KW"/>
</dbReference>
<sequence length="274" mass="30680">MSTQRSGHLERTAQEPRDESLLDVRLERIDQVNERIRLYRLKLESGPIKFLAGQWLDTYIPGNPKPGGFTLTSTPRAAADPKSPYLELAVQESPENPPAAWLWQSPSNITGSKLQVRVGGSFVFPPPQIPINDISHVVFVAGGVGINPLVSMMGHIAEEGYNLEVKVLYASKLPAQGLRGVLFLDRIRKWFTGKQLIGDLKMFTTGIYEGQVESRELDVHERRFTFEDVKEAVGEKNNSVVYVCGPATMTDEIVDGLTGDRGMDKNRVMLEKWW</sequence>
<dbReference type="GO" id="GO:0005739">
    <property type="term" value="C:mitochondrion"/>
    <property type="evidence" value="ECO:0007669"/>
    <property type="project" value="TreeGrafter"/>
</dbReference>
<dbReference type="InterPro" id="IPR052128">
    <property type="entry name" value="Oxidoreductase_NAD-binding"/>
</dbReference>
<dbReference type="OrthoDB" id="436496at2759"/>